<dbReference type="STRING" id="1470563.SAMN05444000_1552"/>
<dbReference type="RefSeq" id="WP_073257338.1">
    <property type="nucleotide sequence ID" value="NZ_FQZQ01000055.1"/>
</dbReference>
<organism evidence="1 2">
    <name type="scientific">Shimia gijangensis</name>
    <dbReference type="NCBI Taxonomy" id="1470563"/>
    <lineage>
        <taxon>Bacteria</taxon>
        <taxon>Pseudomonadati</taxon>
        <taxon>Pseudomonadota</taxon>
        <taxon>Alphaproteobacteria</taxon>
        <taxon>Rhodobacterales</taxon>
        <taxon>Roseobacteraceae</taxon>
    </lineage>
</organism>
<name>A0A1M6U7X8_9RHOB</name>
<proteinExistence type="predicted"/>
<dbReference type="Proteomes" id="UP000183982">
    <property type="component" value="Unassembled WGS sequence"/>
</dbReference>
<dbReference type="AlphaFoldDB" id="A0A1M6U7X8"/>
<reference evidence="2" key="1">
    <citation type="submission" date="2016-11" db="EMBL/GenBank/DDBJ databases">
        <authorList>
            <person name="Varghese N."/>
            <person name="Submissions S."/>
        </authorList>
    </citation>
    <scope>NUCLEOTIDE SEQUENCE [LARGE SCALE GENOMIC DNA]</scope>
    <source>
        <strain evidence="2">DSM 100564</strain>
    </source>
</reference>
<evidence type="ECO:0000313" key="1">
    <source>
        <dbReference type="EMBL" id="SHK65178.1"/>
    </source>
</evidence>
<keyword evidence="2" id="KW-1185">Reference proteome</keyword>
<protein>
    <submittedName>
        <fullName evidence="1">Uncharacterized protein</fullName>
    </submittedName>
</protein>
<evidence type="ECO:0000313" key="2">
    <source>
        <dbReference type="Proteomes" id="UP000183982"/>
    </source>
</evidence>
<accession>A0A1M6U7X8</accession>
<dbReference type="OrthoDB" id="9803749at2"/>
<gene>
    <name evidence="1" type="ORF">SAMN05444000_1552</name>
</gene>
<dbReference type="EMBL" id="FQZQ01000055">
    <property type="protein sequence ID" value="SHK65178.1"/>
    <property type="molecule type" value="Genomic_DNA"/>
</dbReference>
<sequence length="336" mass="37766">MTEQPQIKVHLHDSIKKIGQPDIQVPDLASKEAVRKIFAGEGHLHFAQVDPPMAVLEELQKRVENKDAFGPKTHDEKTYELINEHVLRNGILQDMVGGKTLHWAKNTDELLSMARSMLSNCSSRDEDVILAAEKVLVFQRDMKKSRGEPTSISEQEMDPLVMQLFVAFGGDSPSKRSLVEPEWGDYSDGIVELSNRVFQSIRDGFIEARILMFETTPHGAKLVSPELAPKAFRTGSDDLYSYLMTRDLPAKWFRAGTTLAKRKGEARRWVEGVATRFDAEGKRASGGDYQSEMMRRFDLSETAAKDVWRIAAVPNRGKLGNIPDAERVGIEDLRAL</sequence>